<reference evidence="2 3" key="2">
    <citation type="submission" date="2020-04" db="EMBL/GenBank/DDBJ databases">
        <title>Genome sequencing and assembly of multiple isolates from the Colletotrichum gloeosporioides species complex.</title>
        <authorList>
            <person name="Gan P."/>
            <person name="Shirasu K."/>
        </authorList>
    </citation>
    <scope>NUCLEOTIDE SEQUENCE [LARGE SCALE GENOMIC DNA]</scope>
    <source>
        <strain evidence="2 3">Nara gc5</strain>
    </source>
</reference>
<dbReference type="OrthoDB" id="4267316at2759"/>
<proteinExistence type="predicted"/>
<gene>
    <name evidence="2" type="ORF">CGGC5_v008110</name>
</gene>
<dbReference type="Proteomes" id="UP000011096">
    <property type="component" value="Unassembled WGS sequence"/>
</dbReference>
<name>A0A7J6J787_COLFN</name>
<feature type="region of interest" description="Disordered" evidence="1">
    <location>
        <begin position="1"/>
        <end position="25"/>
    </location>
</feature>
<keyword evidence="3" id="KW-1185">Reference proteome</keyword>
<reference evidence="2 3" key="1">
    <citation type="submission" date="2012-08" db="EMBL/GenBank/DDBJ databases">
        <authorList>
            <person name="Gan P.H.P."/>
            <person name="Ikeda K."/>
            <person name="Irieda H."/>
            <person name="Narusaka M."/>
            <person name="O'Connell R.J."/>
            <person name="Narusaka Y."/>
            <person name="Takano Y."/>
            <person name="Kubo Y."/>
            <person name="Shirasu K."/>
        </authorList>
    </citation>
    <scope>NUCLEOTIDE SEQUENCE [LARGE SCALE GENOMIC DNA]</scope>
    <source>
        <strain evidence="2 3">Nara gc5</strain>
    </source>
</reference>
<evidence type="ECO:0000313" key="3">
    <source>
        <dbReference type="Proteomes" id="UP000011096"/>
    </source>
</evidence>
<accession>A0A7J6J787</accession>
<sequence length="281" mass="33043">MTLYPYEPDRPHGSGQYHFNPLPKDLPKDHIRNFNTNGDYKHTKAKIEIREIIRQGVNRNSQIFRCLVLKPPKEERPAALQEPLPPFRDEHGGVLPGQLVAKVFDVHYYPIDFCAPWPNEEEADGNHCREHAVYAHYRRNGKTGHPHIIPQFYGSWVSKIYCGHDENNQPMFRYVGLILIEYINGYSVENMCFRERFPGRKSDYFGPLEPIRGEFHFWNQRRQGNRDDNVTKVRFDKKTRQYVVKEMIHGVVVGMHLGVEHQECEPWNLFVTMQNGLNTLE</sequence>
<evidence type="ECO:0000313" key="2">
    <source>
        <dbReference type="EMBL" id="KAF4484983.1"/>
    </source>
</evidence>
<dbReference type="EMBL" id="ANPB02000004">
    <property type="protein sequence ID" value="KAF4484983.1"/>
    <property type="molecule type" value="Genomic_DNA"/>
</dbReference>
<protein>
    <submittedName>
        <fullName evidence="2">Uncharacterized protein</fullName>
    </submittedName>
</protein>
<organism evidence="2 3">
    <name type="scientific">Colletotrichum fructicola (strain Nara gc5)</name>
    <name type="common">Anthracnose fungus</name>
    <name type="synonym">Colletotrichum gloeosporioides (strain Nara gc5)</name>
    <dbReference type="NCBI Taxonomy" id="1213859"/>
    <lineage>
        <taxon>Eukaryota</taxon>
        <taxon>Fungi</taxon>
        <taxon>Dikarya</taxon>
        <taxon>Ascomycota</taxon>
        <taxon>Pezizomycotina</taxon>
        <taxon>Sordariomycetes</taxon>
        <taxon>Hypocreomycetidae</taxon>
        <taxon>Glomerellales</taxon>
        <taxon>Glomerellaceae</taxon>
        <taxon>Colletotrichum</taxon>
        <taxon>Colletotrichum gloeosporioides species complex</taxon>
    </lineage>
</organism>
<dbReference type="AlphaFoldDB" id="A0A7J6J787"/>
<dbReference type="GeneID" id="43607703"/>
<evidence type="ECO:0000256" key="1">
    <source>
        <dbReference type="SAM" id="MobiDB-lite"/>
    </source>
</evidence>
<dbReference type="InParanoid" id="A0A7J6J787"/>
<dbReference type="RefSeq" id="XP_031891664.2">
    <property type="nucleotide sequence ID" value="XM_032023526.2"/>
</dbReference>
<comment type="caution">
    <text evidence="2">The sequence shown here is derived from an EMBL/GenBank/DDBJ whole genome shotgun (WGS) entry which is preliminary data.</text>
</comment>